<dbReference type="EMBL" id="JAQMRD010000015">
    <property type="protein sequence ID" value="MDB9223760.1"/>
    <property type="molecule type" value="Genomic_DNA"/>
</dbReference>
<reference evidence="12 13" key="1">
    <citation type="submission" date="2018-08" db="EMBL/GenBank/DDBJ databases">
        <title>A genome reference for cultivated species of the human gut microbiota.</title>
        <authorList>
            <person name="Zou Y."/>
            <person name="Xue W."/>
            <person name="Luo G."/>
        </authorList>
    </citation>
    <scope>NUCLEOTIDE SEQUENCE [LARGE SCALE GENOMIC DNA]</scope>
    <source>
        <strain evidence="12 13">AF16-14</strain>
    </source>
</reference>
<evidence type="ECO:0000256" key="1">
    <source>
        <dbReference type="ARBA" id="ARBA00002606"/>
    </source>
</evidence>
<evidence type="ECO:0000256" key="8">
    <source>
        <dbReference type="HAMAP-Rule" id="MF_00182"/>
    </source>
</evidence>
<dbReference type="Pfam" id="PF00551">
    <property type="entry name" value="Formyl_trans_N"/>
    <property type="match status" value="1"/>
</dbReference>
<dbReference type="InterPro" id="IPR005794">
    <property type="entry name" value="Fmt"/>
</dbReference>
<dbReference type="InterPro" id="IPR044135">
    <property type="entry name" value="Met-tRNA-FMT_C"/>
</dbReference>
<dbReference type="RefSeq" id="WP_046450777.1">
    <property type="nucleotide sequence ID" value="NZ_CABJFF010000005.1"/>
</dbReference>
<dbReference type="InterPro" id="IPR037022">
    <property type="entry name" value="Formyl_trans_C_sf"/>
</dbReference>
<evidence type="ECO:0000256" key="2">
    <source>
        <dbReference type="ARBA" id="ARBA00010699"/>
    </source>
</evidence>
<keyword evidence="5 8" id="KW-0808">Transferase</keyword>
<reference evidence="11" key="2">
    <citation type="submission" date="2023-01" db="EMBL/GenBank/DDBJ databases">
        <title>Human gut microbiome strain richness.</title>
        <authorList>
            <person name="Chen-Liaw A."/>
        </authorList>
    </citation>
    <scope>NUCLEOTIDE SEQUENCE</scope>
    <source>
        <strain evidence="11">RTP21484st1_B7_RTP21484_190118</strain>
    </source>
</reference>
<evidence type="ECO:0000256" key="4">
    <source>
        <dbReference type="ARBA" id="ARBA00016014"/>
    </source>
</evidence>
<evidence type="ECO:0000313" key="11">
    <source>
        <dbReference type="EMBL" id="MDB9223760.1"/>
    </source>
</evidence>
<comment type="catalytic activity">
    <reaction evidence="7 8">
        <text>L-methionyl-tRNA(fMet) + (6R)-10-formyltetrahydrofolate = N-formyl-L-methionyl-tRNA(fMet) + (6S)-5,6,7,8-tetrahydrofolate + H(+)</text>
        <dbReference type="Rhea" id="RHEA:24380"/>
        <dbReference type="Rhea" id="RHEA-COMP:9952"/>
        <dbReference type="Rhea" id="RHEA-COMP:9953"/>
        <dbReference type="ChEBI" id="CHEBI:15378"/>
        <dbReference type="ChEBI" id="CHEBI:57453"/>
        <dbReference type="ChEBI" id="CHEBI:78530"/>
        <dbReference type="ChEBI" id="CHEBI:78844"/>
        <dbReference type="ChEBI" id="CHEBI:195366"/>
        <dbReference type="EC" id="2.1.2.9"/>
    </reaction>
</comment>
<comment type="caution">
    <text evidence="12">The sequence shown here is derived from an EMBL/GenBank/DDBJ whole genome shotgun (WGS) entry which is preliminary data.</text>
</comment>
<evidence type="ECO:0000313" key="13">
    <source>
        <dbReference type="Proteomes" id="UP000284243"/>
    </source>
</evidence>
<dbReference type="PANTHER" id="PTHR11138">
    <property type="entry name" value="METHIONYL-TRNA FORMYLTRANSFERASE"/>
    <property type="match status" value="1"/>
</dbReference>
<dbReference type="SUPFAM" id="SSF53328">
    <property type="entry name" value="Formyltransferase"/>
    <property type="match status" value="1"/>
</dbReference>
<dbReference type="GO" id="GO:0004479">
    <property type="term" value="F:methionyl-tRNA formyltransferase activity"/>
    <property type="evidence" value="ECO:0007669"/>
    <property type="project" value="UniProtKB-UniRule"/>
</dbReference>
<dbReference type="InterPro" id="IPR002376">
    <property type="entry name" value="Formyl_transf_N"/>
</dbReference>
<dbReference type="AlphaFoldDB" id="A0A1Y3Y0W1"/>
<feature type="domain" description="Formyl transferase N-terminal" evidence="9">
    <location>
        <begin position="7"/>
        <end position="183"/>
    </location>
</feature>
<evidence type="ECO:0000313" key="12">
    <source>
        <dbReference type="EMBL" id="RGU55186.1"/>
    </source>
</evidence>
<protein>
    <recommendedName>
        <fullName evidence="4 8">Methionyl-tRNA formyltransferase</fullName>
        <ecNumber evidence="3 8">2.1.2.9</ecNumber>
    </recommendedName>
</protein>
<feature type="binding site" evidence="8">
    <location>
        <begin position="113"/>
        <end position="116"/>
    </location>
    <ligand>
        <name>(6S)-5,6,7,8-tetrahydrofolate</name>
        <dbReference type="ChEBI" id="CHEBI:57453"/>
    </ligand>
</feature>
<dbReference type="CDD" id="cd08704">
    <property type="entry name" value="Met_tRNA_FMT_C"/>
    <property type="match status" value="1"/>
</dbReference>
<dbReference type="EMBL" id="QRYC01000020">
    <property type="protein sequence ID" value="RGU55186.1"/>
    <property type="molecule type" value="Genomic_DNA"/>
</dbReference>
<dbReference type="EC" id="2.1.2.9" evidence="3 8"/>
<dbReference type="SUPFAM" id="SSF50486">
    <property type="entry name" value="FMT C-terminal domain-like"/>
    <property type="match status" value="1"/>
</dbReference>
<comment type="similarity">
    <text evidence="2 8">Belongs to the Fmt family.</text>
</comment>
<dbReference type="PANTHER" id="PTHR11138:SF5">
    <property type="entry name" value="METHIONYL-TRNA FORMYLTRANSFERASE, MITOCHONDRIAL"/>
    <property type="match status" value="1"/>
</dbReference>
<accession>A0A1Y3Y0W1</accession>
<dbReference type="InterPro" id="IPR041711">
    <property type="entry name" value="Met-tRNA-FMT_N"/>
</dbReference>
<evidence type="ECO:0000259" key="10">
    <source>
        <dbReference type="Pfam" id="PF02911"/>
    </source>
</evidence>
<proteinExistence type="inferred from homology"/>
<keyword evidence="6 8" id="KW-0648">Protein biosynthesis</keyword>
<dbReference type="Proteomes" id="UP000284243">
    <property type="component" value="Unassembled WGS sequence"/>
</dbReference>
<evidence type="ECO:0000256" key="7">
    <source>
        <dbReference type="ARBA" id="ARBA00048558"/>
    </source>
</evidence>
<evidence type="ECO:0000256" key="6">
    <source>
        <dbReference type="ARBA" id="ARBA00022917"/>
    </source>
</evidence>
<dbReference type="Gene3D" id="3.10.25.10">
    <property type="entry name" value="Formyl transferase, C-terminal domain"/>
    <property type="match status" value="1"/>
</dbReference>
<dbReference type="NCBIfam" id="TIGR00460">
    <property type="entry name" value="fmt"/>
    <property type="match status" value="1"/>
</dbReference>
<dbReference type="InterPro" id="IPR011034">
    <property type="entry name" value="Formyl_transferase-like_C_sf"/>
</dbReference>
<evidence type="ECO:0000259" key="9">
    <source>
        <dbReference type="Pfam" id="PF00551"/>
    </source>
</evidence>
<dbReference type="InterPro" id="IPR005793">
    <property type="entry name" value="Formyl_trans_C"/>
</dbReference>
<dbReference type="InterPro" id="IPR036477">
    <property type="entry name" value="Formyl_transf_N_sf"/>
</dbReference>
<organism evidence="12 13">
    <name type="scientific">Odoribacter splanchnicus</name>
    <dbReference type="NCBI Taxonomy" id="28118"/>
    <lineage>
        <taxon>Bacteria</taxon>
        <taxon>Pseudomonadati</taxon>
        <taxon>Bacteroidota</taxon>
        <taxon>Bacteroidia</taxon>
        <taxon>Bacteroidales</taxon>
        <taxon>Odoribacteraceae</taxon>
        <taxon>Odoribacter</taxon>
    </lineage>
</organism>
<comment type="function">
    <text evidence="1 8">Attaches a formyl group to the free amino group of methionyl-tRNA(fMet). The formyl group appears to play a dual role in the initiator identity of N-formylmethionyl-tRNA by promoting its recognition by IF2 and preventing the misappropriation of this tRNA by the elongation apparatus.</text>
</comment>
<feature type="domain" description="Formyl transferase C-terminal" evidence="10">
    <location>
        <begin position="211"/>
        <end position="316"/>
    </location>
</feature>
<sequence>MPSHKLRIVYMGTPDFAVLPLKRIIEAGFQVVGVVTNPDKPAGRGQQLQESAVKKYAREIGLKILQPEKFRDPDFLQALAELKADLQLVVAFKMLPEVVWNMPPLGTVNLHASLLPDYRGAAPINRAVMNGETCSGVTTFLLKQEIDTGNIIFQEKVEIGEEMTAGELHDELMEKGADLLLKTVQAMEAGDYPLTDQCGLLRGREAVLAPKIFKEDMKIRWNGKLETICNHIRGLSPFPGAWTELQAVGKDSGVLTLKIFKAARIRQSHNLPAGEVRTDGKTFFDVYVEGGIVRVLELQLSGKKRMRTEDFLRGFRLEDYRLVW</sequence>
<dbReference type="HAMAP" id="MF_00182">
    <property type="entry name" value="Formyl_trans"/>
    <property type="match status" value="1"/>
</dbReference>
<dbReference type="Proteomes" id="UP001212263">
    <property type="component" value="Unassembled WGS sequence"/>
</dbReference>
<name>A0A1Y3Y0W1_9BACT</name>
<evidence type="ECO:0000256" key="5">
    <source>
        <dbReference type="ARBA" id="ARBA00022679"/>
    </source>
</evidence>
<dbReference type="Gene3D" id="3.40.50.170">
    <property type="entry name" value="Formyl transferase, N-terminal domain"/>
    <property type="match status" value="1"/>
</dbReference>
<dbReference type="GO" id="GO:0005829">
    <property type="term" value="C:cytosol"/>
    <property type="evidence" value="ECO:0007669"/>
    <property type="project" value="TreeGrafter"/>
</dbReference>
<gene>
    <name evidence="8 11" type="primary">fmt</name>
    <name evidence="12" type="ORF">DWW57_13340</name>
    <name evidence="11" type="ORF">PN645_12180</name>
</gene>
<evidence type="ECO:0000256" key="3">
    <source>
        <dbReference type="ARBA" id="ARBA00012261"/>
    </source>
</evidence>
<dbReference type="Pfam" id="PF02911">
    <property type="entry name" value="Formyl_trans_C"/>
    <property type="match status" value="1"/>
</dbReference>
<dbReference type="CDD" id="cd08646">
    <property type="entry name" value="FMT_core_Met-tRNA-FMT_N"/>
    <property type="match status" value="1"/>
</dbReference>